<feature type="region of interest" description="Disordered" evidence="2">
    <location>
        <begin position="310"/>
        <end position="336"/>
    </location>
</feature>
<name>A0A2P4X5U8_9STRA</name>
<evidence type="ECO:0000256" key="1">
    <source>
        <dbReference type="SAM" id="Coils"/>
    </source>
</evidence>
<evidence type="ECO:0000313" key="4">
    <source>
        <dbReference type="Proteomes" id="UP000237271"/>
    </source>
</evidence>
<reference evidence="3 4" key="1">
    <citation type="journal article" date="2017" name="Genome Biol. Evol.">
        <title>Phytophthora megakarya and P. palmivora, closely related causal agents of cacao black pod rot, underwent increases in genome sizes and gene numbers by different mechanisms.</title>
        <authorList>
            <person name="Ali S.S."/>
            <person name="Shao J."/>
            <person name="Lary D.J."/>
            <person name="Kronmiller B."/>
            <person name="Shen D."/>
            <person name="Strem M.D."/>
            <person name="Amoako-Attah I."/>
            <person name="Akrofi A.Y."/>
            <person name="Begoude B.A."/>
            <person name="Ten Hoopen G.M."/>
            <person name="Coulibaly K."/>
            <person name="Kebe B.I."/>
            <person name="Melnick R.L."/>
            <person name="Guiltinan M.J."/>
            <person name="Tyler B.M."/>
            <person name="Meinhardt L.W."/>
            <person name="Bailey B.A."/>
        </authorList>
    </citation>
    <scope>NUCLEOTIDE SEQUENCE [LARGE SCALE GENOMIC DNA]</scope>
    <source>
        <strain evidence="4">sbr112.9</strain>
    </source>
</reference>
<protein>
    <submittedName>
        <fullName evidence="3">Uncharacterized protein</fullName>
    </submittedName>
</protein>
<comment type="caution">
    <text evidence="3">The sequence shown here is derived from an EMBL/GenBank/DDBJ whole genome shotgun (WGS) entry which is preliminary data.</text>
</comment>
<gene>
    <name evidence="3" type="ORF">PHPALM_30139</name>
</gene>
<dbReference type="AlphaFoldDB" id="A0A2P4X5U8"/>
<dbReference type="Proteomes" id="UP000237271">
    <property type="component" value="Unassembled WGS sequence"/>
</dbReference>
<organism evidence="3 4">
    <name type="scientific">Phytophthora palmivora</name>
    <dbReference type="NCBI Taxonomy" id="4796"/>
    <lineage>
        <taxon>Eukaryota</taxon>
        <taxon>Sar</taxon>
        <taxon>Stramenopiles</taxon>
        <taxon>Oomycota</taxon>
        <taxon>Peronosporomycetes</taxon>
        <taxon>Peronosporales</taxon>
        <taxon>Peronosporaceae</taxon>
        <taxon>Phytophthora</taxon>
    </lineage>
</organism>
<dbReference type="EMBL" id="NCKW01016558">
    <property type="protein sequence ID" value="POM60934.1"/>
    <property type="molecule type" value="Genomic_DNA"/>
</dbReference>
<keyword evidence="1" id="KW-0175">Coiled coil</keyword>
<proteinExistence type="predicted"/>
<sequence length="336" mass="36947">MVLTRAQAAAQASEHAQEAASDISSAIVELPSDNAVLVASAPALETVPGGVDYLAKIAEYFLAQTQALAAEHVVLLTQQQGQNNAHSAALTAAQATTESRVHREALTTTQAGLQEQFQSLRLMQDERGLQIERAVNDRLSHALKEMENELNESRLRIASQSDGVDHRFGTIEAKINGVLEAVMTRVNSLVEEKIDLLSKHQSSDDGTTHLVQRLVESSSVEVSANINQSLQIALQESHNEQKQEWMQAISTVEEHLRESVQCFVVEAASNIERQLESRVQKAITNAQSELNLQMQRQADATATLREQFRKQNAHAKEPPPTIDEDAIKATVKAKRQ</sequence>
<evidence type="ECO:0000256" key="2">
    <source>
        <dbReference type="SAM" id="MobiDB-lite"/>
    </source>
</evidence>
<dbReference type="OrthoDB" id="129607at2759"/>
<keyword evidence="4" id="KW-1185">Reference proteome</keyword>
<accession>A0A2P4X5U8</accession>
<feature type="coiled-coil region" evidence="1">
    <location>
        <begin position="129"/>
        <end position="163"/>
    </location>
</feature>
<evidence type="ECO:0000313" key="3">
    <source>
        <dbReference type="EMBL" id="POM60934.1"/>
    </source>
</evidence>